<proteinExistence type="inferred from homology"/>
<evidence type="ECO:0000313" key="7">
    <source>
        <dbReference type="Proteomes" id="UP000239494"/>
    </source>
</evidence>
<dbReference type="Proteomes" id="UP000239494">
    <property type="component" value="Unassembled WGS sequence"/>
</dbReference>
<organism evidence="6 7">
    <name type="scientific">Umezawaea tangerina</name>
    <dbReference type="NCBI Taxonomy" id="84725"/>
    <lineage>
        <taxon>Bacteria</taxon>
        <taxon>Bacillati</taxon>
        <taxon>Actinomycetota</taxon>
        <taxon>Actinomycetes</taxon>
        <taxon>Pseudonocardiales</taxon>
        <taxon>Pseudonocardiaceae</taxon>
        <taxon>Umezawaea</taxon>
    </lineage>
</organism>
<dbReference type="RefSeq" id="WP_106189096.1">
    <property type="nucleotide sequence ID" value="NZ_PVTF01000006.1"/>
</dbReference>
<dbReference type="EMBL" id="PVTF01000006">
    <property type="protein sequence ID" value="PRY40560.1"/>
    <property type="molecule type" value="Genomic_DNA"/>
</dbReference>
<evidence type="ECO:0000256" key="2">
    <source>
        <dbReference type="ARBA" id="ARBA00023002"/>
    </source>
</evidence>
<evidence type="ECO:0000259" key="5">
    <source>
        <dbReference type="Pfam" id="PF00171"/>
    </source>
</evidence>
<keyword evidence="3" id="KW-0520">NAD</keyword>
<dbReference type="InterPro" id="IPR015590">
    <property type="entry name" value="Aldehyde_DH_dom"/>
</dbReference>
<accession>A0A2T0T4G2</accession>
<evidence type="ECO:0000256" key="1">
    <source>
        <dbReference type="ARBA" id="ARBA00009986"/>
    </source>
</evidence>
<evidence type="ECO:0000256" key="3">
    <source>
        <dbReference type="ARBA" id="ARBA00023027"/>
    </source>
</evidence>
<dbReference type="InterPro" id="IPR016162">
    <property type="entry name" value="Ald_DH_N"/>
</dbReference>
<dbReference type="SUPFAM" id="SSF53720">
    <property type="entry name" value="ALDH-like"/>
    <property type="match status" value="1"/>
</dbReference>
<dbReference type="InterPro" id="IPR016161">
    <property type="entry name" value="Ald_DH/histidinol_DH"/>
</dbReference>
<comment type="similarity">
    <text evidence="1">Belongs to the aldehyde dehydrogenase family.</text>
</comment>
<keyword evidence="2" id="KW-0560">Oxidoreductase</keyword>
<feature type="domain" description="Aldehyde dehydrogenase" evidence="5">
    <location>
        <begin position="13"/>
        <end position="456"/>
    </location>
</feature>
<comment type="caution">
    <text evidence="6">The sequence shown here is derived from an EMBL/GenBank/DDBJ whole genome shotgun (WGS) entry which is preliminary data.</text>
</comment>
<feature type="region of interest" description="Disordered" evidence="4">
    <location>
        <begin position="461"/>
        <end position="485"/>
    </location>
</feature>
<dbReference type="GO" id="GO:0016620">
    <property type="term" value="F:oxidoreductase activity, acting on the aldehyde or oxo group of donors, NAD or NADP as acceptor"/>
    <property type="evidence" value="ECO:0007669"/>
    <property type="project" value="InterPro"/>
</dbReference>
<dbReference type="PANTHER" id="PTHR42986:SF1">
    <property type="entry name" value="BENZALDEHYDE DEHYDROGENASE YFMT"/>
    <property type="match status" value="1"/>
</dbReference>
<dbReference type="FunFam" id="3.40.605.10:FF:000007">
    <property type="entry name" value="NAD/NADP-dependent betaine aldehyde dehydrogenase"/>
    <property type="match status" value="1"/>
</dbReference>
<dbReference type="InterPro" id="IPR016163">
    <property type="entry name" value="Ald_DH_C"/>
</dbReference>
<dbReference type="PANTHER" id="PTHR42986">
    <property type="entry name" value="BENZALDEHYDE DEHYDROGENASE YFMT"/>
    <property type="match status" value="1"/>
</dbReference>
<dbReference type="Gene3D" id="3.40.309.10">
    <property type="entry name" value="Aldehyde Dehydrogenase, Chain A, domain 2"/>
    <property type="match status" value="1"/>
</dbReference>
<protein>
    <submittedName>
        <fullName evidence="6">Benzaldehyde dehydrogenase (NAD+)</fullName>
    </submittedName>
</protein>
<sequence length="485" mass="51085">MTRLVTPAASGPNTRDVVEPATGDVLGRVVLSDAEGVRASIAEATAAQPAWAATPPAERAAVLRRAARVLEEHTDEVVEWLVRESGTLRAKAAGEIGEVLDELWVASALPTQPHGELLTDPEGRQSLGRRAPLGVVGVISPWNVPLLLGMRAVAPALALGNAVVLKPDPHTQVSGGHVLAALFDRAGLPDGVLRIVGGGAEVGRALTGHPDVRMIAFTGSTEVGRRIGEEAGRDLKRVSLELGGANAIIVLDDADLDLASSAGAVGSFLHRGRPCLAAARHIVLRDVADEYADRLTRHAEKMVVGDPWRDDVALGPLIDATRLERVDRIVRDTAAAGARLRTGGTHDGLCYRPTVLTGVTADMPAFTQEIFGPVAPVIVVADEDEAVEVANRGGYGLVAAVQTGSVDRGLVLAGRLATGVVHINDQTLHDNAFTPFGRGGSRNGAGRSWDEFTQWRWLTVRTTTAPRPPREEESASSPQWTVGSP</sequence>
<dbReference type="Pfam" id="PF00171">
    <property type="entry name" value="Aldedh"/>
    <property type="match status" value="1"/>
</dbReference>
<name>A0A2T0T4G2_9PSEU</name>
<dbReference type="Gene3D" id="3.40.605.10">
    <property type="entry name" value="Aldehyde Dehydrogenase, Chain A, domain 1"/>
    <property type="match status" value="1"/>
</dbReference>
<reference evidence="6 7" key="1">
    <citation type="submission" date="2018-03" db="EMBL/GenBank/DDBJ databases">
        <title>Genomic Encyclopedia of Archaeal and Bacterial Type Strains, Phase II (KMG-II): from individual species to whole genera.</title>
        <authorList>
            <person name="Goeker M."/>
        </authorList>
    </citation>
    <scope>NUCLEOTIDE SEQUENCE [LARGE SCALE GENOMIC DNA]</scope>
    <source>
        <strain evidence="6 7">DSM 44720</strain>
    </source>
</reference>
<keyword evidence="7" id="KW-1185">Reference proteome</keyword>
<evidence type="ECO:0000256" key="4">
    <source>
        <dbReference type="SAM" id="MobiDB-lite"/>
    </source>
</evidence>
<dbReference type="OrthoDB" id="3802174at2"/>
<gene>
    <name evidence="6" type="ORF">CLV43_106301</name>
</gene>
<evidence type="ECO:0000313" key="6">
    <source>
        <dbReference type="EMBL" id="PRY40560.1"/>
    </source>
</evidence>
<dbReference type="AlphaFoldDB" id="A0A2T0T4G2"/>